<dbReference type="KEGG" id="vcn:VOLCADRAFT_80268"/>
<name>D8TQ87_VOLCA</name>
<dbReference type="Proteomes" id="UP000001058">
    <property type="component" value="Unassembled WGS sequence"/>
</dbReference>
<dbReference type="AlphaFoldDB" id="D8TQ87"/>
<dbReference type="Pfam" id="PF01137">
    <property type="entry name" value="RTC"/>
    <property type="match status" value="1"/>
</dbReference>
<dbReference type="Gene3D" id="3.30.360.20">
    <property type="entry name" value="RNA 3'-terminal phosphate cyclase, insert domain"/>
    <property type="match status" value="1"/>
</dbReference>
<keyword evidence="4" id="KW-0547">Nucleotide-binding</keyword>
<feature type="domain" description="RNA 3'-terminal phosphate cyclase" evidence="7">
    <location>
        <begin position="2"/>
        <end position="333"/>
    </location>
</feature>
<sequence>MLEGGGQILRNASAMAAITGVSVAVDRIRAKRTRPGLQPQHLTGLKLVEALCGGHLEGGHVGSSNIILRPGTLPCCGGSSFSADTKTAGSCTLMLQVREKLCERTQKLILRGGTDADMAPPIAYLTDVLIPLLRNLYGDLLECLDIRRGFYPRGGGVVTASVPGLPEGVPLPPLDLTRRGNLSQVVVKTFTAGRVGASVAKRMAASAEAAVRRTLKDLGPTGRGVPVLVETVHEPPDRAVGDGCGVLIFADTDTGCRIGASAKGERGVPAEEIGERAAAELAEALTSGTCVDQWMQDQLIIWMALASGTSRVRCSEPTLHTRTAMVVAEQLLPGVKFVLHRPTGHRGQTGTMATASAVEAEPAGPQPDTHSSKRGGGTTSAARQNGGAGDGEGGGASDGLWLIECTGAGWTVGRRFGG</sequence>
<evidence type="ECO:0000256" key="4">
    <source>
        <dbReference type="ARBA" id="ARBA00022741"/>
    </source>
</evidence>
<dbReference type="InterPro" id="IPR023797">
    <property type="entry name" value="RNA3'_phos_cyclase_dom"/>
</dbReference>
<dbReference type="GO" id="GO:0003963">
    <property type="term" value="F:RNA-3'-phosphate cyclase activity"/>
    <property type="evidence" value="ECO:0007669"/>
    <property type="project" value="UniProtKB-EC"/>
</dbReference>
<evidence type="ECO:0000256" key="6">
    <source>
        <dbReference type="SAM" id="MobiDB-lite"/>
    </source>
</evidence>
<proteinExistence type="inferred from homology"/>
<dbReference type="InterPro" id="IPR013791">
    <property type="entry name" value="RNA3'-term_phos_cycl_insert"/>
</dbReference>
<dbReference type="InterPro" id="IPR037136">
    <property type="entry name" value="RNA3'_phos_cyclase_dom_sf"/>
</dbReference>
<evidence type="ECO:0000256" key="1">
    <source>
        <dbReference type="ARBA" id="ARBA00009206"/>
    </source>
</evidence>
<accession>D8TQ87</accession>
<protein>
    <recommendedName>
        <fullName evidence="2">RNA 3'-terminal-phosphate cyclase (ATP)</fullName>
        <ecNumber evidence="2">6.5.1.4</ecNumber>
    </recommendedName>
</protein>
<dbReference type="GO" id="GO:0005634">
    <property type="term" value="C:nucleus"/>
    <property type="evidence" value="ECO:0007669"/>
    <property type="project" value="TreeGrafter"/>
</dbReference>
<dbReference type="InterPro" id="IPR013792">
    <property type="entry name" value="RNA3'P_cycl/enolpyr_Trfase_a/b"/>
</dbReference>
<dbReference type="NCBIfam" id="TIGR03399">
    <property type="entry name" value="RNA_3prim_cycl"/>
    <property type="match status" value="1"/>
</dbReference>
<dbReference type="Gene3D" id="3.65.10.20">
    <property type="entry name" value="RNA 3'-terminal phosphate cyclase domain"/>
    <property type="match status" value="1"/>
</dbReference>
<dbReference type="PROSITE" id="PS01287">
    <property type="entry name" value="RTC"/>
    <property type="match status" value="1"/>
</dbReference>
<reference evidence="9 10" key="1">
    <citation type="journal article" date="2010" name="Science">
        <title>Genomic analysis of organismal complexity in the multicellular green alga Volvox carteri.</title>
        <authorList>
            <person name="Prochnik S.E."/>
            <person name="Umen J."/>
            <person name="Nedelcu A.M."/>
            <person name="Hallmann A."/>
            <person name="Miller S.M."/>
            <person name="Nishii I."/>
            <person name="Ferris P."/>
            <person name="Kuo A."/>
            <person name="Mitros T."/>
            <person name="Fritz-Laylin L.K."/>
            <person name="Hellsten U."/>
            <person name="Chapman J."/>
            <person name="Simakov O."/>
            <person name="Rensing S.A."/>
            <person name="Terry A."/>
            <person name="Pangilinan J."/>
            <person name="Kapitonov V."/>
            <person name="Jurka J."/>
            <person name="Salamov A."/>
            <person name="Shapiro H."/>
            <person name="Schmutz J."/>
            <person name="Grimwood J."/>
            <person name="Lindquist E."/>
            <person name="Lucas S."/>
            <person name="Grigoriev I.V."/>
            <person name="Schmitt R."/>
            <person name="Kirk D."/>
            <person name="Rokhsar D.S."/>
        </authorList>
    </citation>
    <scope>NUCLEOTIDE SEQUENCE [LARGE SCALE GENOMIC DNA]</scope>
    <source>
        <strain evidence="10">f. Nagariensis / Eve</strain>
    </source>
</reference>
<dbReference type="OrthoDB" id="25029at2759"/>
<dbReference type="GO" id="GO:0000166">
    <property type="term" value="F:nucleotide binding"/>
    <property type="evidence" value="ECO:0007669"/>
    <property type="project" value="UniProtKB-KW"/>
</dbReference>
<dbReference type="InterPro" id="IPR017770">
    <property type="entry name" value="RNA3'_term_phos_cyc_type_1"/>
</dbReference>
<comment type="similarity">
    <text evidence="1">Belongs to the RNA 3'-terminal cyclase family. Type 1 subfamily.</text>
</comment>
<dbReference type="SUPFAM" id="SSF55205">
    <property type="entry name" value="EPT/RTPC-like"/>
    <property type="match status" value="1"/>
</dbReference>
<gene>
    <name evidence="9" type="ORF">VOLCADRAFT_80268</name>
</gene>
<evidence type="ECO:0000259" key="8">
    <source>
        <dbReference type="Pfam" id="PF05189"/>
    </source>
</evidence>
<dbReference type="InterPro" id="IPR036553">
    <property type="entry name" value="RPTC_insert"/>
</dbReference>
<evidence type="ECO:0000313" key="9">
    <source>
        <dbReference type="EMBL" id="EFJ50490.1"/>
    </source>
</evidence>
<dbReference type="EC" id="6.5.1.4" evidence="2"/>
<keyword evidence="3" id="KW-0436">Ligase</keyword>
<dbReference type="InParanoid" id="D8TQ87"/>
<feature type="domain" description="RNA 3'-terminal phosphate cyclase insert" evidence="8">
    <location>
        <begin position="177"/>
        <end position="285"/>
    </location>
</feature>
<evidence type="ECO:0000256" key="2">
    <source>
        <dbReference type="ARBA" id="ARBA00012725"/>
    </source>
</evidence>
<comment type="catalytic activity">
    <reaction evidence="5">
        <text>a 3'-end 3'-phospho-ribonucleotide-RNA + ATP = a 3'-end 2',3'-cyclophospho-ribonucleotide-RNA + AMP + diphosphate</text>
        <dbReference type="Rhea" id="RHEA:23976"/>
        <dbReference type="Rhea" id="RHEA-COMP:10463"/>
        <dbReference type="Rhea" id="RHEA-COMP:10464"/>
        <dbReference type="ChEBI" id="CHEBI:30616"/>
        <dbReference type="ChEBI" id="CHEBI:33019"/>
        <dbReference type="ChEBI" id="CHEBI:83062"/>
        <dbReference type="ChEBI" id="CHEBI:83064"/>
        <dbReference type="ChEBI" id="CHEBI:456215"/>
        <dbReference type="EC" id="6.5.1.4"/>
    </reaction>
</comment>
<dbReference type="InterPro" id="IPR000228">
    <property type="entry name" value="RNA3'_term_phos_cyc"/>
</dbReference>
<dbReference type="InterPro" id="IPR020719">
    <property type="entry name" value="RNA3'_term_phos_cycl-like_CS"/>
</dbReference>
<dbReference type="PANTHER" id="PTHR11096:SF0">
    <property type="entry name" value="RNA 3'-TERMINAL PHOSPHATE CYCLASE"/>
    <property type="match status" value="1"/>
</dbReference>
<feature type="region of interest" description="Disordered" evidence="6">
    <location>
        <begin position="343"/>
        <end position="395"/>
    </location>
</feature>
<dbReference type="GO" id="GO:0006396">
    <property type="term" value="P:RNA processing"/>
    <property type="evidence" value="ECO:0007669"/>
    <property type="project" value="InterPro"/>
</dbReference>
<evidence type="ECO:0000259" key="7">
    <source>
        <dbReference type="Pfam" id="PF01137"/>
    </source>
</evidence>
<dbReference type="STRING" id="3068.D8TQ87"/>
<evidence type="ECO:0000256" key="3">
    <source>
        <dbReference type="ARBA" id="ARBA00022598"/>
    </source>
</evidence>
<evidence type="ECO:0000256" key="5">
    <source>
        <dbReference type="ARBA" id="ARBA00024481"/>
    </source>
</evidence>
<dbReference type="Pfam" id="PF05189">
    <property type="entry name" value="RTC_insert"/>
    <property type="match status" value="1"/>
</dbReference>
<keyword evidence="10" id="KW-1185">Reference proteome</keyword>
<feature type="compositionally biased region" description="Gly residues" evidence="6">
    <location>
        <begin position="386"/>
        <end position="395"/>
    </location>
</feature>
<evidence type="ECO:0000313" key="10">
    <source>
        <dbReference type="Proteomes" id="UP000001058"/>
    </source>
</evidence>
<organism evidence="10">
    <name type="scientific">Volvox carteri f. nagariensis</name>
    <dbReference type="NCBI Taxonomy" id="3068"/>
    <lineage>
        <taxon>Eukaryota</taxon>
        <taxon>Viridiplantae</taxon>
        <taxon>Chlorophyta</taxon>
        <taxon>core chlorophytes</taxon>
        <taxon>Chlorophyceae</taxon>
        <taxon>CS clade</taxon>
        <taxon>Chlamydomonadales</taxon>
        <taxon>Volvocaceae</taxon>
        <taxon>Volvox</taxon>
    </lineage>
</organism>
<dbReference type="EMBL" id="GL378331">
    <property type="protein sequence ID" value="EFJ50490.1"/>
    <property type="molecule type" value="Genomic_DNA"/>
</dbReference>
<dbReference type="RefSeq" id="XP_002948615.1">
    <property type="nucleotide sequence ID" value="XM_002948569.1"/>
</dbReference>
<dbReference type="SUPFAM" id="SSF52913">
    <property type="entry name" value="RNA 3'-terminal phosphate cyclase, RPTC, insert domain"/>
    <property type="match status" value="1"/>
</dbReference>
<dbReference type="GeneID" id="9624941"/>
<dbReference type="PANTHER" id="PTHR11096">
    <property type="entry name" value="RNA 3' TERMINAL PHOSPHATE CYCLASE"/>
    <property type="match status" value="1"/>
</dbReference>
<dbReference type="eggNOG" id="KOG3980">
    <property type="taxonomic scope" value="Eukaryota"/>
</dbReference>